<gene>
    <name evidence="1" type="ORF">MM415B02269_0003</name>
</gene>
<reference evidence="1" key="1">
    <citation type="submission" date="2020-03" db="EMBL/GenBank/DDBJ databases">
        <title>The deep terrestrial virosphere.</title>
        <authorList>
            <person name="Holmfeldt K."/>
            <person name="Nilsson E."/>
            <person name="Simone D."/>
            <person name="Lopez-Fernandez M."/>
            <person name="Wu X."/>
            <person name="de Brujin I."/>
            <person name="Lundin D."/>
            <person name="Andersson A."/>
            <person name="Bertilsson S."/>
            <person name="Dopson M."/>
        </authorList>
    </citation>
    <scope>NUCLEOTIDE SEQUENCE</scope>
    <source>
        <strain evidence="1">MM415B02269</strain>
    </source>
</reference>
<dbReference type="EMBL" id="MT142557">
    <property type="protein sequence ID" value="QJA85143.1"/>
    <property type="molecule type" value="Genomic_DNA"/>
</dbReference>
<evidence type="ECO:0000313" key="1">
    <source>
        <dbReference type="EMBL" id="QJA85143.1"/>
    </source>
</evidence>
<sequence>MVDKGEFKSIPLNFNPELIVPALNQINENLSELISISERCELLLGKMFEIVEKDRNITIAKEMFKYKEPVPKTEIFQEIPKSKSNIIVGANDLDEDDTKAMEQHLQEIDKNNNKGQQIFEPF</sequence>
<dbReference type="AlphaFoldDB" id="A0A6M3KSM3"/>
<proteinExistence type="predicted"/>
<name>A0A6M3KSM3_9ZZZZ</name>
<protein>
    <submittedName>
        <fullName evidence="1">Uncharacterized protein</fullName>
    </submittedName>
</protein>
<organism evidence="1">
    <name type="scientific">viral metagenome</name>
    <dbReference type="NCBI Taxonomy" id="1070528"/>
    <lineage>
        <taxon>unclassified sequences</taxon>
        <taxon>metagenomes</taxon>
        <taxon>organismal metagenomes</taxon>
    </lineage>
</organism>
<accession>A0A6M3KSM3</accession>